<sequence length="70" mass="7905">MNYKKFKLASHILQNAKSMGYSEQDIKGAVYLLHEEIAKGNKAILNLIKQVMPNKGGASNEHRTPNDHRN</sequence>
<dbReference type="Proteomes" id="UP000324326">
    <property type="component" value="Unassembled WGS sequence"/>
</dbReference>
<organism evidence="1 2">
    <name type="scientific">Bacillus swezeyi</name>
    <dbReference type="NCBI Taxonomy" id="1925020"/>
    <lineage>
        <taxon>Bacteria</taxon>
        <taxon>Bacillati</taxon>
        <taxon>Bacillota</taxon>
        <taxon>Bacilli</taxon>
        <taxon>Bacillales</taxon>
        <taxon>Bacillaceae</taxon>
        <taxon>Bacillus</taxon>
    </lineage>
</organism>
<evidence type="ECO:0000313" key="1">
    <source>
        <dbReference type="EMBL" id="KAA6450996.1"/>
    </source>
</evidence>
<proteinExistence type="predicted"/>
<dbReference type="AlphaFoldDB" id="A0A5M8RV53"/>
<accession>A0A5M8RV53</accession>
<comment type="caution">
    <text evidence="1">The sequence shown here is derived from an EMBL/GenBank/DDBJ whole genome shotgun (WGS) entry which is preliminary data.</text>
</comment>
<reference evidence="1 2" key="1">
    <citation type="submission" date="2018-08" db="EMBL/GenBank/DDBJ databases">
        <title>Bacillus phenotypic plasticity.</title>
        <authorList>
            <person name="Hurtado E."/>
        </authorList>
    </citation>
    <scope>NUCLEOTIDE SEQUENCE [LARGE SCALE GENOMIC DNA]</scope>
    <source>
        <strain evidence="1 2">427</strain>
    </source>
</reference>
<dbReference type="EMBL" id="QSND01000002">
    <property type="protein sequence ID" value="KAA6450996.1"/>
    <property type="molecule type" value="Genomic_DNA"/>
</dbReference>
<evidence type="ECO:0000313" key="2">
    <source>
        <dbReference type="Proteomes" id="UP000324326"/>
    </source>
</evidence>
<name>A0A5M8RV53_9BACI</name>
<gene>
    <name evidence="1" type="ORF">DX927_09200</name>
</gene>
<evidence type="ECO:0008006" key="3">
    <source>
        <dbReference type="Google" id="ProtNLM"/>
    </source>
</evidence>
<protein>
    <recommendedName>
        <fullName evidence="3">Phage protein</fullName>
    </recommendedName>
</protein>